<dbReference type="InterPro" id="IPR027417">
    <property type="entry name" value="P-loop_NTPase"/>
</dbReference>
<keyword evidence="2" id="KW-1185">Reference proteome</keyword>
<dbReference type="EMBL" id="JADPMR010000004">
    <property type="protein sequence ID" value="MBF9002706.1"/>
    <property type="molecule type" value="Genomic_DNA"/>
</dbReference>
<protein>
    <submittedName>
        <fullName evidence="1">AAA family ATPase</fullName>
    </submittedName>
</protein>
<dbReference type="PANTHER" id="PTHR37816">
    <property type="entry name" value="YALI0E33011P"/>
    <property type="match status" value="1"/>
</dbReference>
<sequence>MKLHITGNAGSGKTTLAKKLGHTLGIPVDSLDSVVWKEGWVATSKEERAIGEQQLINQNQWIIEGVSKTVRESADYVIFLDVPRHICIFRCFKRNVSYMFKSRPELPSNCPEIRMIPRLLKLIWMFPYLAKPIILKSLEHKKGIVLNKVTDLESLIASIKASVGKSGG</sequence>
<dbReference type="SUPFAM" id="SSF52540">
    <property type="entry name" value="P-loop containing nucleoside triphosphate hydrolases"/>
    <property type="match status" value="1"/>
</dbReference>
<dbReference type="Gene3D" id="3.40.50.300">
    <property type="entry name" value="P-loop containing nucleotide triphosphate hydrolases"/>
    <property type="match status" value="1"/>
</dbReference>
<dbReference type="PANTHER" id="PTHR37816:SF3">
    <property type="entry name" value="MODULATES DNA TOPOLOGY"/>
    <property type="match status" value="1"/>
</dbReference>
<reference evidence="1 2" key="1">
    <citation type="submission" date="2020-11" db="EMBL/GenBank/DDBJ databases">
        <title>Vibrio nitrifigilis sp. nov., a marine nitrogen-fixing bacterium isolated from the lagoon sediment of an islet inside an atoll.</title>
        <authorList>
            <person name="Wang L.-T."/>
            <person name="Shieh W.Y."/>
        </authorList>
    </citation>
    <scope>NUCLEOTIDE SEQUENCE [LARGE SCALE GENOMIC DNA]</scope>
    <source>
        <strain evidence="1 2">NFV-1</strain>
    </source>
</reference>
<dbReference type="RefSeq" id="WP_196124597.1">
    <property type="nucleotide sequence ID" value="NZ_JADPMR010000004.1"/>
</dbReference>
<comment type="caution">
    <text evidence="1">The sequence shown here is derived from an EMBL/GenBank/DDBJ whole genome shotgun (WGS) entry which is preliminary data.</text>
</comment>
<proteinExistence type="predicted"/>
<evidence type="ECO:0000313" key="1">
    <source>
        <dbReference type="EMBL" id="MBF9002706.1"/>
    </source>
</evidence>
<accession>A0ABS0GJU5</accession>
<dbReference type="InterPro" id="IPR052922">
    <property type="entry name" value="Cytidylate_Kinase-2"/>
</dbReference>
<organism evidence="1 2">
    <name type="scientific">Vibrio nitrifigilis</name>
    <dbReference type="NCBI Taxonomy" id="2789781"/>
    <lineage>
        <taxon>Bacteria</taxon>
        <taxon>Pseudomonadati</taxon>
        <taxon>Pseudomonadota</taxon>
        <taxon>Gammaproteobacteria</taxon>
        <taxon>Vibrionales</taxon>
        <taxon>Vibrionaceae</taxon>
        <taxon>Vibrio</taxon>
    </lineage>
</organism>
<dbReference type="Proteomes" id="UP000597206">
    <property type="component" value="Unassembled WGS sequence"/>
</dbReference>
<gene>
    <name evidence="1" type="ORF">I1A42_19710</name>
</gene>
<evidence type="ECO:0000313" key="2">
    <source>
        <dbReference type="Proteomes" id="UP000597206"/>
    </source>
</evidence>
<name>A0ABS0GJU5_9VIBR</name>